<dbReference type="GO" id="GO:0016020">
    <property type="term" value="C:membrane"/>
    <property type="evidence" value="ECO:0007669"/>
    <property type="project" value="UniProtKB-SubCell"/>
</dbReference>
<keyword evidence="9" id="KW-1185">Reference proteome</keyword>
<dbReference type="PROSITE" id="PS50244">
    <property type="entry name" value="S5A_REDUCTASE"/>
    <property type="match status" value="1"/>
</dbReference>
<evidence type="ECO:0000256" key="5">
    <source>
        <dbReference type="ARBA" id="ARBA00023136"/>
    </source>
</evidence>
<dbReference type="InterPro" id="IPR039357">
    <property type="entry name" value="SRD5A/TECR"/>
</dbReference>
<dbReference type="InterPro" id="IPR001104">
    <property type="entry name" value="3-oxo-5_a-steroid_4-DH_C"/>
</dbReference>
<dbReference type="InterPro" id="IPR016636">
    <property type="entry name" value="3-oxo-5-alpha-steroid_4-DH"/>
</dbReference>
<dbReference type="STRING" id="97972.A0A2V1D752"/>
<gene>
    <name evidence="8" type="ORF">DM02DRAFT_210836</name>
</gene>
<evidence type="ECO:0000259" key="7">
    <source>
        <dbReference type="Pfam" id="PF02544"/>
    </source>
</evidence>
<keyword evidence="3 6" id="KW-0812">Transmembrane</keyword>
<accession>A0A2V1D752</accession>
<evidence type="ECO:0000256" key="4">
    <source>
        <dbReference type="ARBA" id="ARBA00022989"/>
    </source>
</evidence>
<dbReference type="PIRSF" id="PIRSF015596">
    <property type="entry name" value="5_alpha-SR2"/>
    <property type="match status" value="1"/>
</dbReference>
<reference evidence="8 9" key="1">
    <citation type="journal article" date="2018" name="Sci. Rep.">
        <title>Comparative genomics provides insights into the lifestyle and reveals functional heterogeneity of dark septate endophytic fungi.</title>
        <authorList>
            <person name="Knapp D.G."/>
            <person name="Nemeth J.B."/>
            <person name="Barry K."/>
            <person name="Hainaut M."/>
            <person name="Henrissat B."/>
            <person name="Johnson J."/>
            <person name="Kuo A."/>
            <person name="Lim J.H.P."/>
            <person name="Lipzen A."/>
            <person name="Nolan M."/>
            <person name="Ohm R.A."/>
            <person name="Tamas L."/>
            <person name="Grigoriev I.V."/>
            <person name="Spatafora J.W."/>
            <person name="Nagy L.G."/>
            <person name="Kovacs G.M."/>
        </authorList>
    </citation>
    <scope>NUCLEOTIDE SEQUENCE [LARGE SCALE GENOMIC DNA]</scope>
    <source>
        <strain evidence="8 9">DSE2036</strain>
    </source>
</reference>
<feature type="transmembrane region" description="Helical" evidence="6">
    <location>
        <begin position="121"/>
        <end position="143"/>
    </location>
</feature>
<organism evidence="8 9">
    <name type="scientific">Periconia macrospinosa</name>
    <dbReference type="NCBI Taxonomy" id="97972"/>
    <lineage>
        <taxon>Eukaryota</taxon>
        <taxon>Fungi</taxon>
        <taxon>Dikarya</taxon>
        <taxon>Ascomycota</taxon>
        <taxon>Pezizomycotina</taxon>
        <taxon>Dothideomycetes</taxon>
        <taxon>Pleosporomycetidae</taxon>
        <taxon>Pleosporales</taxon>
        <taxon>Massarineae</taxon>
        <taxon>Periconiaceae</taxon>
        <taxon>Periconia</taxon>
    </lineage>
</organism>
<evidence type="ECO:0000256" key="3">
    <source>
        <dbReference type="ARBA" id="ARBA00022692"/>
    </source>
</evidence>
<feature type="domain" description="3-oxo-5-alpha-steroid 4-dehydrogenase C-terminal" evidence="7">
    <location>
        <begin position="117"/>
        <end position="286"/>
    </location>
</feature>
<evidence type="ECO:0000256" key="1">
    <source>
        <dbReference type="ARBA" id="ARBA00004141"/>
    </source>
</evidence>
<name>A0A2V1D752_9PLEO</name>
<dbReference type="OrthoDB" id="5788137at2759"/>
<keyword evidence="5 6" id="KW-0472">Membrane</keyword>
<dbReference type="GO" id="GO:0003865">
    <property type="term" value="F:3-oxo-5-alpha-steroid 4-dehydrogenase activity"/>
    <property type="evidence" value="ECO:0007669"/>
    <property type="project" value="InterPro"/>
</dbReference>
<evidence type="ECO:0000313" key="9">
    <source>
        <dbReference type="Proteomes" id="UP000244855"/>
    </source>
</evidence>
<evidence type="ECO:0000313" key="8">
    <source>
        <dbReference type="EMBL" id="PVH93881.1"/>
    </source>
</evidence>
<feature type="transmembrane region" description="Helical" evidence="6">
    <location>
        <begin position="55"/>
        <end position="73"/>
    </location>
</feature>
<proteinExistence type="inferred from homology"/>
<evidence type="ECO:0000256" key="2">
    <source>
        <dbReference type="ARBA" id="ARBA00007742"/>
    </source>
</evidence>
<evidence type="ECO:0000256" key="6">
    <source>
        <dbReference type="SAM" id="Phobius"/>
    </source>
</evidence>
<dbReference type="GO" id="GO:0008202">
    <property type="term" value="P:steroid metabolic process"/>
    <property type="evidence" value="ECO:0007669"/>
    <property type="project" value="InterPro"/>
</dbReference>
<feature type="transmembrane region" description="Helical" evidence="6">
    <location>
        <begin position="79"/>
        <end position="101"/>
    </location>
</feature>
<protein>
    <submittedName>
        <fullName evidence="8">3-oxo-5-alpha-steroid 4-dehydrogenase-like protein</fullName>
    </submittedName>
</protein>
<dbReference type="PANTHER" id="PTHR10556">
    <property type="entry name" value="3-OXO-5-ALPHA-STEROID 4-DEHYDROGENASE"/>
    <property type="match status" value="1"/>
</dbReference>
<keyword evidence="4 6" id="KW-1133">Transmembrane helix</keyword>
<feature type="transmembrane region" description="Helical" evidence="6">
    <location>
        <begin position="155"/>
        <end position="174"/>
    </location>
</feature>
<feature type="transmembrane region" description="Helical" evidence="6">
    <location>
        <begin position="15"/>
        <end position="35"/>
    </location>
</feature>
<dbReference type="AlphaFoldDB" id="A0A2V1D752"/>
<dbReference type="Proteomes" id="UP000244855">
    <property type="component" value="Unassembled WGS sequence"/>
</dbReference>
<dbReference type="EMBL" id="KZ805562">
    <property type="protein sequence ID" value="PVH93881.1"/>
    <property type="molecule type" value="Genomic_DNA"/>
</dbReference>
<sequence>MALIPGILPPSRETWEWTCLLFSWFPVITAFQWVLDWYPQGKTSTEWRFNIPGKWGWFTMESVGFITLLYIMFTLPHELGLATLPWGNWTMAGCFVIHYIYRAVLSPLFLNPSMAPMNPFIWLMAFAFQLFNAISLGGWLAGYGPTSDADWAGRYLWMEVGLVIWAWGLLGNMFHDDDLREIRRAADRKQRAEAEKTGKGLEGVEKVYMVPKNGLFGWVLYAHYFCEWVEWAGFWMVGGLACTPARTFLVNEIATMLPRALQGKRWYEKKFGKEKLGGRKAVIPGLV</sequence>
<dbReference type="PANTHER" id="PTHR10556:SF43">
    <property type="entry name" value="STEROID 5-ALPHA-REDUCTASE DET2"/>
    <property type="match status" value="1"/>
</dbReference>
<comment type="subcellular location">
    <subcellularLocation>
        <location evidence="1">Membrane</location>
        <topology evidence="1">Multi-pass membrane protein</topology>
    </subcellularLocation>
</comment>
<dbReference type="Pfam" id="PF02544">
    <property type="entry name" value="Steroid_dh"/>
    <property type="match status" value="1"/>
</dbReference>
<comment type="similarity">
    <text evidence="2">Belongs to the steroid 5-alpha reductase family.</text>
</comment>